<reference evidence="8 9" key="1">
    <citation type="submission" date="2018-06" db="EMBL/GenBank/DDBJ databases">
        <title>Comparative genomics reveals the genomic features of Rhizophagus irregularis, R. cerebriforme, R. diaphanum and Gigaspora rosea, and their symbiotic lifestyle signature.</title>
        <authorList>
            <person name="Morin E."/>
            <person name="San Clemente H."/>
            <person name="Chen E.C.H."/>
            <person name="De La Providencia I."/>
            <person name="Hainaut M."/>
            <person name="Kuo A."/>
            <person name="Kohler A."/>
            <person name="Murat C."/>
            <person name="Tang N."/>
            <person name="Roy S."/>
            <person name="Loubradou J."/>
            <person name="Henrissat B."/>
            <person name="Grigoriev I.V."/>
            <person name="Corradi N."/>
            <person name="Roux C."/>
            <person name="Martin F.M."/>
        </authorList>
    </citation>
    <scope>NUCLEOTIDE SEQUENCE [LARGE SCALE GENOMIC DNA]</scope>
    <source>
        <strain evidence="8 9">DAOM 227022</strain>
    </source>
</reference>
<sequence length="388" mass="41109">MYATLYATSYTIEVYRIYLMQNECLGRQIVKLQPGVFDDLENDKNIIIDLSFDGSFSIYTGFFDSNFVEQVLKKRSDVDFVEKVVPVEANSPIRPNILKRTNLEKRTTQSSAPYNLDRIDQNNYPLDGQYTYPNNAGSESNIYVVDTGIAIENVEFEGRASFGGTFCSNCSTTDDHGHGTNVAGIVGGKNFGVAKKTKLIAVKVLNQNGQGTSATVTAGISFVITKHQNSSNKNTIINLSLSAGFSDAINKIVSDSINAGIHVVASAGDNDGDACSFSPSSVTQAIVVGSTEKNSNAAISSSNSGSCVDIYAPGRDIIAAGIGQTNSLSISSGTSQACPHVAGAIALIISKSGNKTPSTMRNTLVSLAVKNLLTNGANPNTFLKIPAP</sequence>
<dbReference type="GO" id="GO:0004252">
    <property type="term" value="F:serine-type endopeptidase activity"/>
    <property type="evidence" value="ECO:0007669"/>
    <property type="project" value="UniProtKB-UniRule"/>
</dbReference>
<evidence type="ECO:0000256" key="4">
    <source>
        <dbReference type="ARBA" id="ARBA00022825"/>
    </source>
</evidence>
<dbReference type="Proteomes" id="UP000265703">
    <property type="component" value="Unassembled WGS sequence"/>
</dbReference>
<feature type="active site" description="Charge relay system" evidence="5">
    <location>
        <position position="335"/>
    </location>
</feature>
<dbReference type="InterPro" id="IPR023828">
    <property type="entry name" value="Peptidase_S8_Ser-AS"/>
</dbReference>
<keyword evidence="4 5" id="KW-0720">Serine protease</keyword>
<evidence type="ECO:0000259" key="7">
    <source>
        <dbReference type="Pfam" id="PF00082"/>
    </source>
</evidence>
<dbReference type="InterPro" id="IPR023827">
    <property type="entry name" value="Peptidase_S8_Asp-AS"/>
</dbReference>
<dbReference type="InterPro" id="IPR022398">
    <property type="entry name" value="Peptidase_S8_His-AS"/>
</dbReference>
<feature type="domain" description="Peptidase S8/S53" evidence="7">
    <location>
        <begin position="142"/>
        <end position="371"/>
    </location>
</feature>
<dbReference type="InterPro" id="IPR036852">
    <property type="entry name" value="Peptidase_S8/S53_dom_sf"/>
</dbReference>
<evidence type="ECO:0000256" key="3">
    <source>
        <dbReference type="ARBA" id="ARBA00022801"/>
    </source>
</evidence>
<comment type="caution">
    <text evidence="8">The sequence shown here is derived from an EMBL/GenBank/DDBJ whole genome shotgun (WGS) entry which is preliminary data.</text>
</comment>
<dbReference type="PANTHER" id="PTHR43806">
    <property type="entry name" value="PEPTIDASE S8"/>
    <property type="match status" value="1"/>
</dbReference>
<dbReference type="PROSITE" id="PS00136">
    <property type="entry name" value="SUBTILASE_ASP"/>
    <property type="match status" value="1"/>
</dbReference>
<dbReference type="PROSITE" id="PS00137">
    <property type="entry name" value="SUBTILASE_HIS"/>
    <property type="match status" value="1"/>
</dbReference>
<dbReference type="SUPFAM" id="SSF52743">
    <property type="entry name" value="Subtilisin-like"/>
    <property type="match status" value="1"/>
</dbReference>
<evidence type="ECO:0000313" key="8">
    <source>
        <dbReference type="EMBL" id="RIA79196.1"/>
    </source>
</evidence>
<feature type="active site" description="Charge relay system" evidence="5">
    <location>
        <position position="146"/>
    </location>
</feature>
<dbReference type="InterPro" id="IPR034193">
    <property type="entry name" value="PCSK9_ProteinaseK-like"/>
</dbReference>
<comment type="similarity">
    <text evidence="1 5 6">Belongs to the peptidase S8 family.</text>
</comment>
<dbReference type="InterPro" id="IPR000209">
    <property type="entry name" value="Peptidase_S8/S53_dom"/>
</dbReference>
<accession>A0A397S308</accession>
<evidence type="ECO:0000256" key="5">
    <source>
        <dbReference type="PROSITE-ProRule" id="PRU01240"/>
    </source>
</evidence>
<organism evidence="8 9">
    <name type="scientific">Glomus cerebriforme</name>
    <dbReference type="NCBI Taxonomy" id="658196"/>
    <lineage>
        <taxon>Eukaryota</taxon>
        <taxon>Fungi</taxon>
        <taxon>Fungi incertae sedis</taxon>
        <taxon>Mucoromycota</taxon>
        <taxon>Glomeromycotina</taxon>
        <taxon>Glomeromycetes</taxon>
        <taxon>Glomerales</taxon>
        <taxon>Glomeraceae</taxon>
        <taxon>Glomus</taxon>
    </lineage>
</organism>
<dbReference type="STRING" id="658196.A0A397S308"/>
<proteinExistence type="inferred from homology"/>
<dbReference type="GO" id="GO:0005615">
    <property type="term" value="C:extracellular space"/>
    <property type="evidence" value="ECO:0007669"/>
    <property type="project" value="TreeGrafter"/>
</dbReference>
<dbReference type="InterPro" id="IPR015500">
    <property type="entry name" value="Peptidase_S8_subtilisin-rel"/>
</dbReference>
<keyword evidence="3 5" id="KW-0378">Hydrolase</keyword>
<evidence type="ECO:0000313" key="9">
    <source>
        <dbReference type="Proteomes" id="UP000265703"/>
    </source>
</evidence>
<keyword evidence="9" id="KW-1185">Reference proteome</keyword>
<dbReference type="OrthoDB" id="206201at2759"/>
<keyword evidence="2 5" id="KW-0645">Protease</keyword>
<feature type="active site" description="Charge relay system" evidence="5">
    <location>
        <position position="178"/>
    </location>
</feature>
<dbReference type="PANTHER" id="PTHR43806:SF11">
    <property type="entry name" value="CEREVISIN-RELATED"/>
    <property type="match status" value="1"/>
</dbReference>
<dbReference type="CDD" id="cd04077">
    <property type="entry name" value="Peptidases_S8_PCSK9_ProteinaseK_like"/>
    <property type="match status" value="1"/>
</dbReference>
<dbReference type="AlphaFoldDB" id="A0A397S308"/>
<dbReference type="InterPro" id="IPR050131">
    <property type="entry name" value="Peptidase_S8_subtilisin-like"/>
</dbReference>
<dbReference type="GO" id="GO:0006508">
    <property type="term" value="P:proteolysis"/>
    <property type="evidence" value="ECO:0007669"/>
    <property type="project" value="UniProtKB-KW"/>
</dbReference>
<gene>
    <name evidence="8" type="ORF">C1645_810836</name>
</gene>
<dbReference type="Gene3D" id="3.40.50.200">
    <property type="entry name" value="Peptidase S8/S53 domain"/>
    <property type="match status" value="1"/>
</dbReference>
<evidence type="ECO:0000256" key="6">
    <source>
        <dbReference type="RuleBase" id="RU003355"/>
    </source>
</evidence>
<dbReference type="FunFam" id="3.40.50.200:FF:000014">
    <property type="entry name" value="Proteinase K"/>
    <property type="match status" value="1"/>
</dbReference>
<dbReference type="PRINTS" id="PR00723">
    <property type="entry name" value="SUBTILISIN"/>
</dbReference>
<dbReference type="Pfam" id="PF00082">
    <property type="entry name" value="Peptidase_S8"/>
    <property type="match status" value="1"/>
</dbReference>
<dbReference type="PROSITE" id="PS00138">
    <property type="entry name" value="SUBTILASE_SER"/>
    <property type="match status" value="1"/>
</dbReference>
<protein>
    <submittedName>
        <fullName evidence="8">Peptidase S8/S53 domain-containing protein</fullName>
    </submittedName>
</protein>
<dbReference type="PROSITE" id="PS51892">
    <property type="entry name" value="SUBTILASE"/>
    <property type="match status" value="1"/>
</dbReference>
<evidence type="ECO:0000256" key="2">
    <source>
        <dbReference type="ARBA" id="ARBA00022670"/>
    </source>
</evidence>
<name>A0A397S308_9GLOM</name>
<dbReference type="EMBL" id="QKYT01001475">
    <property type="protein sequence ID" value="RIA79196.1"/>
    <property type="molecule type" value="Genomic_DNA"/>
</dbReference>
<evidence type="ECO:0000256" key="1">
    <source>
        <dbReference type="ARBA" id="ARBA00011073"/>
    </source>
</evidence>